<gene>
    <name evidence="2" type="primary">Cnig_chr_V.g17937</name>
    <name evidence="2" type="ORF">B9Z55_017937</name>
</gene>
<evidence type="ECO:0000259" key="1">
    <source>
        <dbReference type="Pfam" id="PF01030"/>
    </source>
</evidence>
<dbReference type="Pfam" id="PF01030">
    <property type="entry name" value="Recep_L_domain"/>
    <property type="match status" value="2"/>
</dbReference>
<dbReference type="SUPFAM" id="SSF52058">
    <property type="entry name" value="L domain-like"/>
    <property type="match status" value="2"/>
</dbReference>
<dbReference type="PANTHER" id="PTHR21662">
    <property type="entry name" value="RECEPTOR PROTEIN-TYROSINE KINASE"/>
    <property type="match status" value="1"/>
</dbReference>
<proteinExistence type="predicted"/>
<dbReference type="InterPro" id="IPR053079">
    <property type="entry name" value="SPS2_domain"/>
</dbReference>
<organism evidence="2 3">
    <name type="scientific">Caenorhabditis nigoni</name>
    <dbReference type="NCBI Taxonomy" id="1611254"/>
    <lineage>
        <taxon>Eukaryota</taxon>
        <taxon>Metazoa</taxon>
        <taxon>Ecdysozoa</taxon>
        <taxon>Nematoda</taxon>
        <taxon>Chromadorea</taxon>
        <taxon>Rhabditida</taxon>
        <taxon>Rhabditina</taxon>
        <taxon>Rhabditomorpha</taxon>
        <taxon>Rhabditoidea</taxon>
        <taxon>Rhabditidae</taxon>
        <taxon>Peloderinae</taxon>
        <taxon>Caenorhabditis</taxon>
    </lineage>
</organism>
<dbReference type="AlphaFoldDB" id="A0A2G5TBV7"/>
<sequence length="469" mass="54302">MDLIVFNSSNSGILPNSKFCFGLGTLIDKYYWTCENLDLVIEAENPVEGLVLPNNFNSKNFDALKPAILVENNLNLKDIQFPKLERVGIIERVIFNNNSELISTKPEFCERFKKSLKWEFDELLIDKNSCQEFRDFQFAENPKINDLGGLRNLSSIACMNINIWDNSKMKFWNLLKLKTIKYPKNVYTNKNLKIFAFDLDPEFCINSKEMEFFMSNRKLDLDYLDGKYCQLSELDSEVCLIPEVQCKHFLGNLEIGPEFSDFSILKNVEVILGNLIIDGTQLETFEFFENLKFVASLDKSKPPILVENNMNLKDIQFPKLENLTSTNPNSTKFEIYISSESPEFCITIEEMEMLLKIENSDIDHIFGKYCKPEFSETLCKKPEEKCTGYFGDLTISKYSDLNNLEFLEIIYGSLTIKETNFKNLNFLKNLKFVAQMDHKPAIIIQDNPNLVNATFPSLKVIIEFLNLRN</sequence>
<reference evidence="3" key="1">
    <citation type="submission" date="2017-10" db="EMBL/GenBank/DDBJ databases">
        <title>Rapid genome shrinkage in a self-fertile nematode reveals novel sperm competition proteins.</title>
        <authorList>
            <person name="Yin D."/>
            <person name="Schwarz E.M."/>
            <person name="Thomas C.G."/>
            <person name="Felde R.L."/>
            <person name="Korf I.F."/>
            <person name="Cutter A.D."/>
            <person name="Schartner C.M."/>
            <person name="Ralston E.J."/>
            <person name="Meyer B.J."/>
            <person name="Haag E.S."/>
        </authorList>
    </citation>
    <scope>NUCLEOTIDE SEQUENCE [LARGE SCALE GENOMIC DNA]</scope>
    <source>
        <strain evidence="3">JU1422</strain>
    </source>
</reference>
<dbReference type="InterPro" id="IPR036941">
    <property type="entry name" value="Rcpt_L-dom_sf"/>
</dbReference>
<accession>A0A2G5TBV7</accession>
<evidence type="ECO:0000313" key="3">
    <source>
        <dbReference type="Proteomes" id="UP000230233"/>
    </source>
</evidence>
<dbReference type="EMBL" id="PDUG01000005">
    <property type="protein sequence ID" value="PIC24728.1"/>
    <property type="molecule type" value="Genomic_DNA"/>
</dbReference>
<evidence type="ECO:0000313" key="2">
    <source>
        <dbReference type="EMBL" id="PIC24728.1"/>
    </source>
</evidence>
<protein>
    <recommendedName>
        <fullName evidence="1">Receptor L-domain domain-containing protein</fullName>
    </recommendedName>
</protein>
<dbReference type="Proteomes" id="UP000230233">
    <property type="component" value="Chromosome V"/>
</dbReference>
<name>A0A2G5TBV7_9PELO</name>
<keyword evidence="3" id="KW-1185">Reference proteome</keyword>
<dbReference type="InterPro" id="IPR000494">
    <property type="entry name" value="Rcpt_L-dom"/>
</dbReference>
<dbReference type="Gene3D" id="3.80.20.20">
    <property type="entry name" value="Receptor L-domain"/>
    <property type="match status" value="2"/>
</dbReference>
<feature type="domain" description="Receptor L-domain" evidence="1">
    <location>
        <begin position="245"/>
        <end position="351"/>
    </location>
</feature>
<dbReference type="PANTHER" id="PTHR21662:SF59">
    <property type="entry name" value="RECEPTOR PROTEIN-TYROSINE KINASE"/>
    <property type="match status" value="1"/>
</dbReference>
<feature type="domain" description="Receptor L-domain" evidence="1">
    <location>
        <begin position="386"/>
        <end position="463"/>
    </location>
</feature>
<comment type="caution">
    <text evidence="2">The sequence shown here is derived from an EMBL/GenBank/DDBJ whole genome shotgun (WGS) entry which is preliminary data.</text>
</comment>